<dbReference type="InterPro" id="IPR001576">
    <property type="entry name" value="Phosphoglycerate_kinase"/>
</dbReference>
<dbReference type="PANTHER" id="PTHR11406:SF23">
    <property type="entry name" value="PHOSPHOGLYCERATE KINASE 1, CHLOROPLASTIC-RELATED"/>
    <property type="match status" value="1"/>
</dbReference>
<protein>
    <recommendedName>
        <fullName evidence="4 10">Phosphoglycerate kinase</fullName>
        <ecNumber evidence="3 10">2.7.2.3</ecNumber>
    </recommendedName>
</protein>
<dbReference type="Pfam" id="PF00162">
    <property type="entry name" value="PGK"/>
    <property type="match status" value="1"/>
</dbReference>
<evidence type="ECO:0000256" key="7">
    <source>
        <dbReference type="ARBA" id="ARBA00022777"/>
    </source>
</evidence>
<dbReference type="EC" id="2.7.2.3" evidence="3 10"/>
<gene>
    <name evidence="11" type="ORF">BJ970_007102</name>
</gene>
<dbReference type="Gene3D" id="3.40.50.1260">
    <property type="entry name" value="Phosphoglycerate kinase, N-terminal domain"/>
    <property type="match status" value="2"/>
</dbReference>
<dbReference type="GO" id="GO:0006094">
    <property type="term" value="P:gluconeogenesis"/>
    <property type="evidence" value="ECO:0007669"/>
    <property type="project" value="TreeGrafter"/>
</dbReference>
<keyword evidence="12" id="KW-1185">Reference proteome</keyword>
<comment type="pathway">
    <text evidence="2">Carbohydrate degradation; glycolysis; pyruvate from D-glyceraldehyde 3-phosphate: step 2/5.</text>
</comment>
<keyword evidence="5 10" id="KW-0808">Transferase</keyword>
<evidence type="ECO:0000256" key="6">
    <source>
        <dbReference type="ARBA" id="ARBA00022741"/>
    </source>
</evidence>
<evidence type="ECO:0000256" key="3">
    <source>
        <dbReference type="ARBA" id="ARBA00013061"/>
    </source>
</evidence>
<dbReference type="SUPFAM" id="SSF53748">
    <property type="entry name" value="Phosphoglycerate kinase"/>
    <property type="match status" value="1"/>
</dbReference>
<dbReference type="RefSeq" id="WP_184731942.1">
    <property type="nucleotide sequence ID" value="NZ_JACHIW010000002.1"/>
</dbReference>
<evidence type="ECO:0000313" key="12">
    <source>
        <dbReference type="Proteomes" id="UP000584374"/>
    </source>
</evidence>
<dbReference type="GO" id="GO:0043531">
    <property type="term" value="F:ADP binding"/>
    <property type="evidence" value="ECO:0007669"/>
    <property type="project" value="TreeGrafter"/>
</dbReference>
<dbReference type="PRINTS" id="PR00477">
    <property type="entry name" value="PHGLYCKINASE"/>
</dbReference>
<name>A0A840QKU9_9PSEU</name>
<dbReference type="GO" id="GO:0005829">
    <property type="term" value="C:cytosol"/>
    <property type="evidence" value="ECO:0007669"/>
    <property type="project" value="TreeGrafter"/>
</dbReference>
<evidence type="ECO:0000256" key="5">
    <source>
        <dbReference type="ARBA" id="ARBA00022679"/>
    </source>
</evidence>
<keyword evidence="8" id="KW-0067">ATP-binding</keyword>
<dbReference type="Proteomes" id="UP000584374">
    <property type="component" value="Unassembled WGS sequence"/>
</dbReference>
<evidence type="ECO:0000256" key="10">
    <source>
        <dbReference type="RuleBase" id="RU000532"/>
    </source>
</evidence>
<evidence type="ECO:0000256" key="1">
    <source>
        <dbReference type="ARBA" id="ARBA00000642"/>
    </source>
</evidence>
<comment type="catalytic activity">
    <reaction evidence="1 10">
        <text>(2R)-3-phosphoglycerate + ATP = (2R)-3-phospho-glyceroyl phosphate + ADP</text>
        <dbReference type="Rhea" id="RHEA:14801"/>
        <dbReference type="ChEBI" id="CHEBI:30616"/>
        <dbReference type="ChEBI" id="CHEBI:57604"/>
        <dbReference type="ChEBI" id="CHEBI:58272"/>
        <dbReference type="ChEBI" id="CHEBI:456216"/>
        <dbReference type="EC" id="2.7.2.3"/>
    </reaction>
</comment>
<reference evidence="11 12" key="1">
    <citation type="submission" date="2020-08" db="EMBL/GenBank/DDBJ databases">
        <title>Sequencing the genomes of 1000 actinobacteria strains.</title>
        <authorList>
            <person name="Klenk H.-P."/>
        </authorList>
    </citation>
    <scope>NUCLEOTIDE SEQUENCE [LARGE SCALE GENOMIC DNA]</scope>
    <source>
        <strain evidence="11 12">DSM 45584</strain>
    </source>
</reference>
<keyword evidence="6" id="KW-0547">Nucleotide-binding</keyword>
<keyword evidence="7 10" id="KW-0418">Kinase</keyword>
<keyword evidence="9" id="KW-0324">Glycolysis</keyword>
<organism evidence="11 12">
    <name type="scientific">Saccharopolyspora phatthalungensis</name>
    <dbReference type="NCBI Taxonomy" id="664693"/>
    <lineage>
        <taxon>Bacteria</taxon>
        <taxon>Bacillati</taxon>
        <taxon>Actinomycetota</taxon>
        <taxon>Actinomycetes</taxon>
        <taxon>Pseudonocardiales</taxon>
        <taxon>Pseudonocardiaceae</taxon>
        <taxon>Saccharopolyspora</taxon>
    </lineage>
</organism>
<evidence type="ECO:0000256" key="2">
    <source>
        <dbReference type="ARBA" id="ARBA00004838"/>
    </source>
</evidence>
<evidence type="ECO:0000256" key="4">
    <source>
        <dbReference type="ARBA" id="ARBA00016471"/>
    </source>
</evidence>
<evidence type="ECO:0000313" key="11">
    <source>
        <dbReference type="EMBL" id="MBB5159503.1"/>
    </source>
</evidence>
<dbReference type="UniPathway" id="UPA00109">
    <property type="reaction ID" value="UER00185"/>
</dbReference>
<evidence type="ECO:0000256" key="9">
    <source>
        <dbReference type="ARBA" id="ARBA00023152"/>
    </source>
</evidence>
<dbReference type="AlphaFoldDB" id="A0A840QKU9"/>
<accession>A0A840QKU9</accession>
<comment type="similarity">
    <text evidence="10">Belongs to the phosphoglycerate kinase family.</text>
</comment>
<dbReference type="GO" id="GO:0005524">
    <property type="term" value="F:ATP binding"/>
    <property type="evidence" value="ECO:0007669"/>
    <property type="project" value="UniProtKB-KW"/>
</dbReference>
<sequence length="402" mass="42743">MRSEHHGVATAVPRLRDRPIREGERWIYSAGFNVDRSLSSTARIDTELGDIGRIMDSGGRVAILSHQGSHRDGTAVDLDFVAEYLSDRLDRTVAYVPENDTSAAEARARALRPGTAAVFGNTREHHGEQRNDPTLARRFAALGDFVAVGGFSKAHRAHASNVGILQHRPGYLADSVLTELELLAPWAGRADRYSVAVLGGVKPEKTVIGLDAMTGTYDVVIPGGAVLNSVLRALGHDIGSSELGESPDRCLRLATTVLGRHDRAEVHIPSEVVMARIGENGFHDARTVAISDGIPSGWAIVDFVPMPWMRERLGTLAARGGRALVAGTPCRFSDGFRTSATAVLDAFGAPAVQALLLGGDTVAELPWQGPVSTGGGSALHYLAHGTVPVLDALTPTNRELAL</sequence>
<dbReference type="GO" id="GO:0006096">
    <property type="term" value="P:glycolytic process"/>
    <property type="evidence" value="ECO:0007669"/>
    <property type="project" value="UniProtKB-UniPathway"/>
</dbReference>
<dbReference type="GO" id="GO:0004618">
    <property type="term" value="F:phosphoglycerate kinase activity"/>
    <property type="evidence" value="ECO:0007669"/>
    <property type="project" value="UniProtKB-EC"/>
</dbReference>
<dbReference type="PANTHER" id="PTHR11406">
    <property type="entry name" value="PHOSPHOGLYCERATE KINASE"/>
    <property type="match status" value="1"/>
</dbReference>
<dbReference type="InterPro" id="IPR015824">
    <property type="entry name" value="Phosphoglycerate_kinase_N"/>
</dbReference>
<comment type="caution">
    <text evidence="11">The sequence shown here is derived from an EMBL/GenBank/DDBJ whole genome shotgun (WGS) entry which is preliminary data.</text>
</comment>
<evidence type="ECO:0000256" key="8">
    <source>
        <dbReference type="ARBA" id="ARBA00022840"/>
    </source>
</evidence>
<dbReference type="InterPro" id="IPR036043">
    <property type="entry name" value="Phosphoglycerate_kinase_sf"/>
</dbReference>
<dbReference type="EMBL" id="JACHIW010000002">
    <property type="protein sequence ID" value="MBB5159503.1"/>
    <property type="molecule type" value="Genomic_DNA"/>
</dbReference>
<proteinExistence type="inferred from homology"/>